<keyword evidence="3" id="KW-1133">Transmembrane helix</keyword>
<proteinExistence type="predicted"/>
<dbReference type="PANTHER" id="PTHR45689:SF5">
    <property type="entry name" value="I[[H]] CHANNEL, ISOFORM E"/>
    <property type="match status" value="1"/>
</dbReference>
<dbReference type="GO" id="GO:0003254">
    <property type="term" value="P:regulation of membrane depolarization"/>
    <property type="evidence" value="ECO:0007669"/>
    <property type="project" value="TreeGrafter"/>
</dbReference>
<dbReference type="EMBL" id="GG662474">
    <property type="protein sequence ID" value="EWS72072.1"/>
    <property type="molecule type" value="Genomic_DNA"/>
</dbReference>
<dbReference type="KEGG" id="tet:TTHERM_000245379"/>
<name>W7X3P1_TETTS</name>
<evidence type="ECO:0000256" key="1">
    <source>
        <dbReference type="SAM" id="Coils"/>
    </source>
</evidence>
<evidence type="ECO:0000256" key="3">
    <source>
        <dbReference type="SAM" id="Phobius"/>
    </source>
</evidence>
<keyword evidence="3" id="KW-0812">Transmembrane</keyword>
<feature type="compositionally biased region" description="Polar residues" evidence="2">
    <location>
        <begin position="1307"/>
        <end position="1324"/>
    </location>
</feature>
<evidence type="ECO:0000256" key="2">
    <source>
        <dbReference type="SAM" id="MobiDB-lite"/>
    </source>
</evidence>
<dbReference type="SUPFAM" id="SSF81324">
    <property type="entry name" value="Voltage-gated potassium channels"/>
    <property type="match status" value="1"/>
</dbReference>
<dbReference type="Proteomes" id="UP000009168">
    <property type="component" value="Unassembled WGS sequence"/>
</dbReference>
<gene>
    <name evidence="5" type="ORF">TTHERM_000245379</name>
</gene>
<dbReference type="SUPFAM" id="SSF51206">
    <property type="entry name" value="cAMP-binding domain-like"/>
    <property type="match status" value="1"/>
</dbReference>
<dbReference type="RefSeq" id="XP_012655383.1">
    <property type="nucleotide sequence ID" value="XM_012799929.1"/>
</dbReference>
<dbReference type="OrthoDB" id="10035564at2759"/>
<keyword evidence="3" id="KW-0472">Membrane</keyword>
<dbReference type="PANTHER" id="PTHR45689">
    <property type="entry name" value="I[[H]] CHANNEL, ISOFORM E"/>
    <property type="match status" value="1"/>
</dbReference>
<dbReference type="Gene3D" id="1.10.287.630">
    <property type="entry name" value="Helix hairpin bin"/>
    <property type="match status" value="1"/>
</dbReference>
<dbReference type="GO" id="GO:0005249">
    <property type="term" value="F:voltage-gated potassium channel activity"/>
    <property type="evidence" value="ECO:0007669"/>
    <property type="project" value="TreeGrafter"/>
</dbReference>
<feature type="compositionally biased region" description="Polar residues" evidence="2">
    <location>
        <begin position="924"/>
        <end position="936"/>
    </location>
</feature>
<dbReference type="GO" id="GO:0035725">
    <property type="term" value="P:sodium ion transmembrane transport"/>
    <property type="evidence" value="ECO:0007669"/>
    <property type="project" value="TreeGrafter"/>
</dbReference>
<evidence type="ECO:0000313" key="6">
    <source>
        <dbReference type="Proteomes" id="UP000009168"/>
    </source>
</evidence>
<dbReference type="Gene3D" id="1.10.287.70">
    <property type="match status" value="1"/>
</dbReference>
<dbReference type="InterPro" id="IPR014710">
    <property type="entry name" value="RmlC-like_jellyroll"/>
</dbReference>
<feature type="region of interest" description="Disordered" evidence="2">
    <location>
        <begin position="924"/>
        <end position="949"/>
    </location>
</feature>
<protein>
    <submittedName>
        <fullName evidence="5">Cyclic nucleotide-binding domain protein</fullName>
    </submittedName>
</protein>
<evidence type="ECO:0000259" key="4">
    <source>
        <dbReference type="PROSITE" id="PS50042"/>
    </source>
</evidence>
<feature type="domain" description="Cyclic nucleotide-binding" evidence="4">
    <location>
        <begin position="767"/>
        <end position="808"/>
    </location>
</feature>
<organism evidence="5 6">
    <name type="scientific">Tetrahymena thermophila (strain SB210)</name>
    <dbReference type="NCBI Taxonomy" id="312017"/>
    <lineage>
        <taxon>Eukaryota</taxon>
        <taxon>Sar</taxon>
        <taxon>Alveolata</taxon>
        <taxon>Ciliophora</taxon>
        <taxon>Intramacronucleata</taxon>
        <taxon>Oligohymenophorea</taxon>
        <taxon>Hymenostomatida</taxon>
        <taxon>Tetrahymenina</taxon>
        <taxon>Tetrahymenidae</taxon>
        <taxon>Tetrahymena</taxon>
    </lineage>
</organism>
<feature type="compositionally biased region" description="Basic and acidic residues" evidence="2">
    <location>
        <begin position="1"/>
        <end position="18"/>
    </location>
</feature>
<evidence type="ECO:0000313" key="5">
    <source>
        <dbReference type="EMBL" id="EWS72072.1"/>
    </source>
</evidence>
<dbReference type="InterPro" id="IPR018490">
    <property type="entry name" value="cNMP-bd_dom_sf"/>
</dbReference>
<dbReference type="Gene3D" id="2.60.120.10">
    <property type="entry name" value="Jelly Rolls"/>
    <property type="match status" value="1"/>
</dbReference>
<dbReference type="CDD" id="cd00038">
    <property type="entry name" value="CAP_ED"/>
    <property type="match status" value="1"/>
</dbReference>
<dbReference type="eggNOG" id="KOG0498">
    <property type="taxonomic scope" value="Eukaryota"/>
</dbReference>
<feature type="region of interest" description="Disordered" evidence="2">
    <location>
        <begin position="1"/>
        <end position="26"/>
    </location>
</feature>
<sequence>MKFFNKDQHSDDCFKDSTKPNNNNNAFYNDQDFSMSSLDNQFGLDQHKKQGMNFINEENEKVRQMRKNSVGQSILNFDSMLNQDKISNTPQSMRDQNGDMHIKKNIHNIRTKINQDYSSIQRDGATKLINKQQNSQLDLNPQSKKDLTVVQNGEELNNYDRNILAPVDSQQMIMSKRKSFDTQRSKQINGAGLDNAESVVKINSRYDNDSQKRFEQGLLRSINHNDTNPALDQHKERPRDGTIVASGHRAQPSFKFFMTIKPKIKRFLQTKTVVGRTRVLNDTIRKYIGDLSDFGFVLKQKNSLSKFLTLMLLWLERLFVFLKFNRLPLFDPESKIKIILNSLIVTYNCFYIFIISIVLIFDAELGHIEHHLTYVAMAAWITEMLVEMNTACYHNNQFITDRKIIIQIYAKEYFFFEILPLIFEGKSSDNTLYNVLLHLPLLLKLKGMSIILSKLEFYILQILERHYIFQLCKLIMQMLLYGHLVACCWYLIVKIEGSFLKSITWLDASEIDHNEWWEKYIIAQYWAFSVMMNVTTKPTTPLELAFTSFVMLISCIAFGYLLSTVAEVIADLNKQQEEYKRDLNTLNSYMKRKKVDLSVKRRVNINLKTYYQQKSKDNLQVEKEALNKLSSEMLQELNQQSSSRIIKQFQFFSKIFSEQTTSKLYSIMEEEVYAPQQIVFTKNLQTVDQHYLYLIIKGEVVISIENFIAPNELEDQSQIFNEEDEDEDEDPEDYFNLEQNQKIQPCIVRKNKTMEDKGGVKKKMVHLKQGNIFGAYSFFTGNDRYIDVQCKQYTNLIKISRDNFISILKENKKDYERFCEIRDKMTFSRQVDDIPDQYCFICNQKDHLFDKCCFGHFNKENMFIYYKYNYSSTQERTSIANRTGQKLNSLKLVVDINKEVTDFRLQKGMQYYTSDDEEQESLARSQSVYSQKSDSNTKMKKSKNISRFHQEDENSKLVYSQYHTQSPSQSKLYPSSDVEIIVPDQEGGRKTISQKQTLDIDDQSLINEESQIPLRSPNIQKRSSIVRATKPRRSFVKFDNQSTNAATGVNQNNNIVQIPSTISANNTNSINTAARGNAGGQGVPINDQSSNNIGNRRKLSYLNLASPMMGAEYDNLTAQELMQKRKSFNQQTNYQTFGTNQSIGNNQNQIINNTGNNSNLNNNLNQNNNPNNFYSPFNNPPYSNFHQNRNQTIILNNQTQQEVDQCAQTQFTKLSNNNNNNNNPKSMNNLNFRKTLTMLPHQMLDEQQFVWGFDKQKDYQSYFPYYNLTNVVKRVNNYWTKTIKLRKLKQSGKKITEISLKKKKVQQPASNANFNGKQPSMQSISRKKSYNIDIQKQKNDGFNLNLVQIDVNNRSERAGSNVNITTKDDKILQDFFKLQGGN</sequence>
<dbReference type="InterPro" id="IPR051413">
    <property type="entry name" value="K/Na_HCN_channel"/>
</dbReference>
<keyword evidence="1" id="KW-0175">Coiled coil</keyword>
<dbReference type="GO" id="GO:0098855">
    <property type="term" value="C:HCN channel complex"/>
    <property type="evidence" value="ECO:0007669"/>
    <property type="project" value="TreeGrafter"/>
</dbReference>
<feature type="transmembrane region" description="Helical" evidence="3">
    <location>
        <begin position="373"/>
        <end position="392"/>
    </location>
</feature>
<keyword evidence="6" id="KW-1185">Reference proteome</keyword>
<feature type="transmembrane region" description="Helical" evidence="3">
    <location>
        <begin position="338"/>
        <end position="361"/>
    </location>
</feature>
<dbReference type="InParanoid" id="W7X3P1"/>
<feature type="coiled-coil region" evidence="1">
    <location>
        <begin position="569"/>
        <end position="636"/>
    </location>
</feature>
<feature type="transmembrane region" description="Helical" evidence="3">
    <location>
        <begin position="474"/>
        <end position="492"/>
    </location>
</feature>
<accession>W7X3P1</accession>
<reference evidence="6" key="1">
    <citation type="journal article" date="2006" name="PLoS Biol.">
        <title>Macronuclear genome sequence of the ciliate Tetrahymena thermophila, a model eukaryote.</title>
        <authorList>
            <person name="Eisen J.A."/>
            <person name="Coyne R.S."/>
            <person name="Wu M."/>
            <person name="Wu D."/>
            <person name="Thiagarajan M."/>
            <person name="Wortman J.R."/>
            <person name="Badger J.H."/>
            <person name="Ren Q."/>
            <person name="Amedeo P."/>
            <person name="Jones K.M."/>
            <person name="Tallon L.J."/>
            <person name="Delcher A.L."/>
            <person name="Salzberg S.L."/>
            <person name="Silva J.C."/>
            <person name="Haas B.J."/>
            <person name="Majoros W.H."/>
            <person name="Farzad M."/>
            <person name="Carlton J.M."/>
            <person name="Smith R.K. Jr."/>
            <person name="Garg J."/>
            <person name="Pearlman R.E."/>
            <person name="Karrer K.M."/>
            <person name="Sun L."/>
            <person name="Manning G."/>
            <person name="Elde N.C."/>
            <person name="Turkewitz A.P."/>
            <person name="Asai D.J."/>
            <person name="Wilkes D.E."/>
            <person name="Wang Y."/>
            <person name="Cai H."/>
            <person name="Collins K."/>
            <person name="Stewart B.A."/>
            <person name="Lee S.R."/>
            <person name="Wilamowska K."/>
            <person name="Weinberg Z."/>
            <person name="Ruzzo W.L."/>
            <person name="Wloga D."/>
            <person name="Gaertig J."/>
            <person name="Frankel J."/>
            <person name="Tsao C.-C."/>
            <person name="Gorovsky M.A."/>
            <person name="Keeling P.J."/>
            <person name="Waller R.F."/>
            <person name="Patron N.J."/>
            <person name="Cherry J.M."/>
            <person name="Stover N.A."/>
            <person name="Krieger C.J."/>
            <person name="del Toro C."/>
            <person name="Ryder H.F."/>
            <person name="Williamson S.C."/>
            <person name="Barbeau R.A."/>
            <person name="Hamilton E.P."/>
            <person name="Orias E."/>
        </authorList>
    </citation>
    <scope>NUCLEOTIDE SEQUENCE [LARGE SCALE GENOMIC DNA]</scope>
    <source>
        <strain evidence="6">SB210</strain>
    </source>
</reference>
<feature type="region of interest" description="Disordered" evidence="2">
    <location>
        <begin position="1306"/>
        <end position="1327"/>
    </location>
</feature>
<dbReference type="GeneID" id="24437996"/>
<dbReference type="InterPro" id="IPR000595">
    <property type="entry name" value="cNMP-bd_dom"/>
</dbReference>
<dbReference type="PROSITE" id="PS50042">
    <property type="entry name" value="CNMP_BINDING_3"/>
    <property type="match status" value="1"/>
</dbReference>